<dbReference type="AlphaFoldDB" id="D0LST6"/>
<keyword evidence="6" id="KW-1185">Reference proteome</keyword>
<feature type="domain" description="UspA" evidence="4">
    <location>
        <begin position="160"/>
        <end position="316"/>
    </location>
</feature>
<dbReference type="Gene3D" id="3.40.50.620">
    <property type="entry name" value="HUPs"/>
    <property type="match status" value="2"/>
</dbReference>
<evidence type="ECO:0000256" key="1">
    <source>
        <dbReference type="ARBA" id="ARBA00008791"/>
    </source>
</evidence>
<dbReference type="InterPro" id="IPR014729">
    <property type="entry name" value="Rossmann-like_a/b/a_fold"/>
</dbReference>
<dbReference type="InterPro" id="IPR006015">
    <property type="entry name" value="Universal_stress_UspA"/>
</dbReference>
<dbReference type="GO" id="GO:0005524">
    <property type="term" value="F:ATP binding"/>
    <property type="evidence" value="ECO:0007669"/>
    <property type="project" value="UniProtKB-KW"/>
</dbReference>
<organism evidence="5 6">
    <name type="scientific">Haliangium ochraceum (strain DSM 14365 / JCM 11303 / SMP-2)</name>
    <dbReference type="NCBI Taxonomy" id="502025"/>
    <lineage>
        <taxon>Bacteria</taxon>
        <taxon>Pseudomonadati</taxon>
        <taxon>Myxococcota</taxon>
        <taxon>Polyangia</taxon>
        <taxon>Haliangiales</taxon>
        <taxon>Kofleriaceae</taxon>
        <taxon>Haliangium</taxon>
    </lineage>
</organism>
<keyword evidence="2" id="KW-0547">Nucleotide-binding</keyword>
<reference evidence="5 6" key="1">
    <citation type="journal article" date="2010" name="Stand. Genomic Sci.">
        <title>Complete genome sequence of Haliangium ochraceum type strain (SMP-2).</title>
        <authorList>
            <consortium name="US DOE Joint Genome Institute (JGI-PGF)"/>
            <person name="Ivanova N."/>
            <person name="Daum C."/>
            <person name="Lang E."/>
            <person name="Abt B."/>
            <person name="Kopitz M."/>
            <person name="Saunders E."/>
            <person name="Lapidus A."/>
            <person name="Lucas S."/>
            <person name="Glavina Del Rio T."/>
            <person name="Nolan M."/>
            <person name="Tice H."/>
            <person name="Copeland A."/>
            <person name="Cheng J.F."/>
            <person name="Chen F."/>
            <person name="Bruce D."/>
            <person name="Goodwin L."/>
            <person name="Pitluck S."/>
            <person name="Mavromatis K."/>
            <person name="Pati A."/>
            <person name="Mikhailova N."/>
            <person name="Chen A."/>
            <person name="Palaniappan K."/>
            <person name="Land M."/>
            <person name="Hauser L."/>
            <person name="Chang Y.J."/>
            <person name="Jeffries C.D."/>
            <person name="Detter J.C."/>
            <person name="Brettin T."/>
            <person name="Rohde M."/>
            <person name="Goker M."/>
            <person name="Bristow J."/>
            <person name="Markowitz V."/>
            <person name="Eisen J.A."/>
            <person name="Hugenholtz P."/>
            <person name="Kyrpides N.C."/>
            <person name="Klenk H.P."/>
        </authorList>
    </citation>
    <scope>NUCLEOTIDE SEQUENCE [LARGE SCALE GENOMIC DNA]</scope>
    <source>
        <strain evidence="6">DSM 14365 / CIP 107738 / JCM 11303 / AJ 13395 / SMP-2</strain>
    </source>
</reference>
<proteinExistence type="inferred from homology"/>
<dbReference type="STRING" id="502025.Hoch_4818"/>
<dbReference type="Proteomes" id="UP000001880">
    <property type="component" value="Chromosome"/>
</dbReference>
<dbReference type="eggNOG" id="COG0589">
    <property type="taxonomic scope" value="Bacteria"/>
</dbReference>
<dbReference type="PANTHER" id="PTHR46268">
    <property type="entry name" value="STRESS RESPONSE PROTEIN NHAX"/>
    <property type="match status" value="1"/>
</dbReference>
<dbReference type="KEGG" id="hoh:Hoch_4818"/>
<dbReference type="PRINTS" id="PR01438">
    <property type="entry name" value="UNVRSLSTRESS"/>
</dbReference>
<name>D0LST6_HALO1</name>
<evidence type="ECO:0000259" key="4">
    <source>
        <dbReference type="Pfam" id="PF00582"/>
    </source>
</evidence>
<dbReference type="HOGENOM" id="CLU_049301_2_1_7"/>
<comment type="similarity">
    <text evidence="1">Belongs to the universal stress protein A family.</text>
</comment>
<feature type="domain" description="UspA" evidence="4">
    <location>
        <begin position="1"/>
        <end position="144"/>
    </location>
</feature>
<protein>
    <submittedName>
        <fullName evidence="5">UspA domain protein</fullName>
    </submittedName>
</protein>
<evidence type="ECO:0000256" key="3">
    <source>
        <dbReference type="ARBA" id="ARBA00022840"/>
    </source>
</evidence>
<accession>D0LST6</accession>
<dbReference type="CDD" id="cd00293">
    <property type="entry name" value="USP-like"/>
    <property type="match status" value="2"/>
</dbReference>
<dbReference type="InterPro" id="IPR006016">
    <property type="entry name" value="UspA"/>
</dbReference>
<dbReference type="EMBL" id="CP001804">
    <property type="protein sequence ID" value="ACY17308.1"/>
    <property type="molecule type" value="Genomic_DNA"/>
</dbReference>
<dbReference type="PANTHER" id="PTHR46268:SF27">
    <property type="entry name" value="UNIVERSAL STRESS PROTEIN RV2623"/>
    <property type="match status" value="1"/>
</dbReference>
<dbReference type="RefSeq" id="WP_012829906.1">
    <property type="nucleotide sequence ID" value="NC_013440.1"/>
</dbReference>
<evidence type="ECO:0000313" key="6">
    <source>
        <dbReference type="Proteomes" id="UP000001880"/>
    </source>
</evidence>
<evidence type="ECO:0000256" key="2">
    <source>
        <dbReference type="ARBA" id="ARBA00022741"/>
    </source>
</evidence>
<dbReference type="SUPFAM" id="SSF52402">
    <property type="entry name" value="Adenine nucleotide alpha hydrolases-like"/>
    <property type="match status" value="2"/>
</dbReference>
<gene>
    <name evidence="5" type="ordered locus">Hoch_4818</name>
</gene>
<sequence length="321" mass="34886">MYDRILVPLDGSPRAECVLPHVEALGRHERDGKKPKIILVRVVEPRMRKLLLDPTAAFRSEAAVDTKALESARSYLLGVQETLTKNGLSVEARLFHGSATRDIVEAIDDFEVDLVVFAAQGATGMREALFGSVGSALLATVHRAALLVVHPESLSERAANRRIVVPLDGSSFAESILPHVEMVARAYGASLTLVRVVNLRFDPKVTVLDTMPDEDEPEGAETLFSKLEKVHSEQLFAEARKYLTRHQQALSKKGLKVDHMLLHGPVSAAIAHAAESVDADLVAMTSHGRSALGRMLYGGVAAGVLHRLARPMLVVRPEAEP</sequence>
<evidence type="ECO:0000313" key="5">
    <source>
        <dbReference type="EMBL" id="ACY17308.1"/>
    </source>
</evidence>
<keyword evidence="3" id="KW-0067">ATP-binding</keyword>
<dbReference type="Pfam" id="PF00582">
    <property type="entry name" value="Usp"/>
    <property type="match status" value="2"/>
</dbReference>